<dbReference type="AlphaFoldDB" id="A0A1S7RRQ6"/>
<keyword evidence="10" id="KW-1185">Reference proteome</keyword>
<dbReference type="PANTHER" id="PTHR43806:SF11">
    <property type="entry name" value="CEREVISIN-RELATED"/>
    <property type="match status" value="1"/>
</dbReference>
<evidence type="ECO:0000256" key="7">
    <source>
        <dbReference type="SAM" id="SignalP"/>
    </source>
</evidence>
<evidence type="ECO:0000256" key="3">
    <source>
        <dbReference type="ARBA" id="ARBA00022801"/>
    </source>
</evidence>
<dbReference type="Gene3D" id="3.40.50.200">
    <property type="entry name" value="Peptidase S8/S53 domain"/>
    <property type="match status" value="1"/>
</dbReference>
<dbReference type="GO" id="GO:0006508">
    <property type="term" value="P:proteolysis"/>
    <property type="evidence" value="ECO:0007669"/>
    <property type="project" value="UniProtKB-KW"/>
</dbReference>
<feature type="active site" description="Charge relay system" evidence="5">
    <location>
        <position position="223"/>
    </location>
</feature>
<evidence type="ECO:0000256" key="4">
    <source>
        <dbReference type="ARBA" id="ARBA00022825"/>
    </source>
</evidence>
<dbReference type="SUPFAM" id="SSF52743">
    <property type="entry name" value="Subtilisin-like"/>
    <property type="match status" value="1"/>
</dbReference>
<gene>
    <name evidence="9" type="ORF">AGR3A_Lc140261</name>
</gene>
<evidence type="ECO:0000256" key="5">
    <source>
        <dbReference type="PROSITE-ProRule" id="PRU01240"/>
    </source>
</evidence>
<dbReference type="CDD" id="cd05561">
    <property type="entry name" value="Peptidases_S8_4"/>
    <property type="match status" value="1"/>
</dbReference>
<feature type="active site" description="Charge relay system" evidence="5">
    <location>
        <position position="411"/>
    </location>
</feature>
<proteinExistence type="inferred from homology"/>
<dbReference type="InterPro" id="IPR050131">
    <property type="entry name" value="Peptidase_S8_subtilisin-like"/>
</dbReference>
<feature type="compositionally biased region" description="Acidic residues" evidence="6">
    <location>
        <begin position="43"/>
        <end position="55"/>
    </location>
</feature>
<feature type="compositionally biased region" description="Gly residues" evidence="6">
    <location>
        <begin position="56"/>
        <end position="68"/>
    </location>
</feature>
<dbReference type="PANTHER" id="PTHR43806">
    <property type="entry name" value="PEPTIDASE S8"/>
    <property type="match status" value="1"/>
</dbReference>
<feature type="active site" description="Charge relay system" evidence="5">
    <location>
        <position position="255"/>
    </location>
</feature>
<sequence length="469" mass="48430">MSKTAPLRFGFLIVILTAAFSQAALPLLQSAGIAPGISAARADDDDDGGGNDDDGGGSGYGGSSGGGDRGSDNRRPRGDLRSLFGWPFQRAEQRPPQRRTVAVPERAPDKILALGLDDPAIANLTQEGFVVDERTTIALTGSELIKLTIPRGMTLDTARQAVIATAPSASVDFNHFYQPEQQEASSCSGDGCRLVRHMVGWPLDGDQEQTASCAAPLPIGLIDTAINAGHASFTDAAIEVVQLGNGAEAPSGEQHGTAVAALLVGAAGSRAPGLLPAGHLVAIDAFQRYRKTADIAETYDLIQALDVLAARKIRIINLSLSGPANTLLEKAVRATIDKGTILVAAAGNEGPNAKPVYPAAYADVIAVTAVDRSMKPYRRAVRGEHIDIAAPGVGVWTAASISGGRQKSGTSFAAPFVTAAASLLLGANPDMRPNDVANALAQSASDMGAPGKDAIFGWGLLNARTLCQS</sequence>
<keyword evidence="3 5" id="KW-0378">Hydrolase</keyword>
<evidence type="ECO:0000259" key="8">
    <source>
        <dbReference type="Pfam" id="PF00082"/>
    </source>
</evidence>
<comment type="similarity">
    <text evidence="1 5">Belongs to the peptidase S8 family.</text>
</comment>
<reference evidence="10" key="1">
    <citation type="submission" date="2016-01" db="EMBL/GenBank/DDBJ databases">
        <authorList>
            <person name="Regsiter A."/>
            <person name="william w."/>
        </authorList>
    </citation>
    <scope>NUCLEOTIDE SEQUENCE [LARGE SCALE GENOMIC DNA]</scope>
    <source>
        <strain evidence="10">CFBP 6623</strain>
    </source>
</reference>
<dbReference type="Proteomes" id="UP000191988">
    <property type="component" value="Unassembled WGS sequence"/>
</dbReference>
<feature type="region of interest" description="Disordered" evidence="6">
    <location>
        <begin position="39"/>
        <end position="103"/>
    </location>
</feature>
<evidence type="ECO:0000256" key="1">
    <source>
        <dbReference type="ARBA" id="ARBA00011073"/>
    </source>
</evidence>
<dbReference type="PROSITE" id="PS00138">
    <property type="entry name" value="SUBTILASE_SER"/>
    <property type="match status" value="1"/>
</dbReference>
<dbReference type="InterPro" id="IPR015500">
    <property type="entry name" value="Peptidase_S8_subtilisin-rel"/>
</dbReference>
<feature type="chain" id="PRO_5012481509" evidence="7">
    <location>
        <begin position="24"/>
        <end position="469"/>
    </location>
</feature>
<keyword evidence="4 5" id="KW-0720">Serine protease</keyword>
<dbReference type="STRING" id="1183432.AGR3A_Lc140261"/>
<dbReference type="RefSeq" id="WP_232370459.1">
    <property type="nucleotide sequence ID" value="NZ_LT009724.1"/>
</dbReference>
<dbReference type="PROSITE" id="PS51892">
    <property type="entry name" value="SUBTILASE"/>
    <property type="match status" value="1"/>
</dbReference>
<dbReference type="InterPro" id="IPR036852">
    <property type="entry name" value="Peptidase_S8/S53_dom_sf"/>
</dbReference>
<evidence type="ECO:0000313" key="9">
    <source>
        <dbReference type="EMBL" id="CUX56386.1"/>
    </source>
</evidence>
<dbReference type="PRINTS" id="PR00723">
    <property type="entry name" value="SUBTILISIN"/>
</dbReference>
<dbReference type="GO" id="GO:0004252">
    <property type="term" value="F:serine-type endopeptidase activity"/>
    <property type="evidence" value="ECO:0007669"/>
    <property type="project" value="UniProtKB-UniRule"/>
</dbReference>
<dbReference type="Pfam" id="PF00082">
    <property type="entry name" value="Peptidase_S8"/>
    <property type="match status" value="1"/>
</dbReference>
<feature type="domain" description="Peptidase S8/S53" evidence="8">
    <location>
        <begin position="219"/>
        <end position="459"/>
    </location>
</feature>
<feature type="compositionally biased region" description="Basic and acidic residues" evidence="6">
    <location>
        <begin position="69"/>
        <end position="80"/>
    </location>
</feature>
<keyword evidence="7" id="KW-0732">Signal</keyword>
<evidence type="ECO:0000256" key="6">
    <source>
        <dbReference type="SAM" id="MobiDB-lite"/>
    </source>
</evidence>
<evidence type="ECO:0000313" key="10">
    <source>
        <dbReference type="Proteomes" id="UP000191988"/>
    </source>
</evidence>
<protein>
    <submittedName>
        <fullName evidence="9">Peptidase S8/S53 subtilisin kexin sedolisin</fullName>
    </submittedName>
</protein>
<evidence type="ECO:0000256" key="2">
    <source>
        <dbReference type="ARBA" id="ARBA00022670"/>
    </source>
</evidence>
<dbReference type="InterPro" id="IPR023828">
    <property type="entry name" value="Peptidase_S8_Ser-AS"/>
</dbReference>
<keyword evidence="2 5" id="KW-0645">Protease</keyword>
<name>A0A1S7RRQ6_9HYPH</name>
<accession>A0A1S7RRQ6</accession>
<feature type="signal peptide" evidence="7">
    <location>
        <begin position="1"/>
        <end position="23"/>
    </location>
</feature>
<organism evidence="9 10">
    <name type="scientific">Agrobacterium tomkonis CFBP 6623</name>
    <dbReference type="NCBI Taxonomy" id="1183432"/>
    <lineage>
        <taxon>Bacteria</taxon>
        <taxon>Pseudomonadati</taxon>
        <taxon>Pseudomonadota</taxon>
        <taxon>Alphaproteobacteria</taxon>
        <taxon>Hyphomicrobiales</taxon>
        <taxon>Rhizobiaceae</taxon>
        <taxon>Rhizobium/Agrobacterium group</taxon>
        <taxon>Agrobacterium</taxon>
        <taxon>Agrobacterium tumefaciens complex</taxon>
    </lineage>
</organism>
<dbReference type="InterPro" id="IPR000209">
    <property type="entry name" value="Peptidase_S8/S53_dom"/>
</dbReference>
<dbReference type="EMBL" id="FBWK01000050">
    <property type="protein sequence ID" value="CUX56386.1"/>
    <property type="molecule type" value="Genomic_DNA"/>
</dbReference>